<comment type="caution">
    <text evidence="2">The sequence shown here is derived from an EMBL/GenBank/DDBJ whole genome shotgun (WGS) entry which is preliminary data.</text>
</comment>
<evidence type="ECO:0000259" key="1">
    <source>
        <dbReference type="SMART" id="SM00471"/>
    </source>
</evidence>
<dbReference type="GO" id="GO:0003677">
    <property type="term" value="F:DNA binding"/>
    <property type="evidence" value="ECO:0007669"/>
    <property type="project" value="UniProtKB-KW"/>
</dbReference>
<dbReference type="Pfam" id="PF07515">
    <property type="entry name" value="TraI_2_C"/>
    <property type="match status" value="1"/>
</dbReference>
<dbReference type="SUPFAM" id="SSF109604">
    <property type="entry name" value="HD-domain/PDEase-like"/>
    <property type="match status" value="1"/>
</dbReference>
<dbReference type="InterPro" id="IPR003607">
    <property type="entry name" value="HD/PDEase_dom"/>
</dbReference>
<sequence>MKSGIYAKLKWLTRPEAPPPPVATLPVPGMPPGWLPPLPPEALLATPLRQRLMQIIWQRTSLSASLFVQLYQTPVMRFAELAQQLPASEYHHHSRPGGLLDHSLEVMAFAAKLRQRHLLPAGAAPEDQAREAEAWTAGIIYAALLHDVGKIATDIEIITDDDQRWYPWLGPLTRPYRLKYRKNHNHTLHPVIAGLLATQILPVAALNWLAQYRELYESFLFCICGHYDQAGIIGELVQEADRASVAQFMGANASVALERPQPSLPKQILTAVRELIVSQFTLSNPASGSDGWLTGDALWLISKTTADRVRAWLLQQGVTGVPDSNARLFDEMQAHGLLLPTQEGKAVWTCEIAADSGWTPGRPLTLLRLPPARIWTADRPAPFAGRITPIATVVNIPESAATVVAPPGTPPAAMTTDPLAELTLTLFAPQENNASASYKPDAAASMDEMPFPAAVPEPQKAVVPSPVMIRKPIPAPEPDDPEQPASVLTTPGTDERFIDWLRQGIATHKIAVNDAKAPVHLVQGKVLLVSPGIFKLYVAMTTGDTTGTEWTKIQKSFQKKGLHLRGNDGVNIFVCEVKGPRKTRQVKGYLLEKPSLIFGSTIPEDNPYLSVVMQGADRLKPPQHT</sequence>
<dbReference type="InterPro" id="IPR036388">
    <property type="entry name" value="WH-like_DNA-bd_sf"/>
</dbReference>
<dbReference type="Pfam" id="PF07514">
    <property type="entry name" value="TraI_2"/>
    <property type="match status" value="1"/>
</dbReference>
<dbReference type="NCBIfam" id="TIGR03760">
    <property type="entry name" value="ICE_TraI_Pfluor"/>
    <property type="match status" value="1"/>
</dbReference>
<proteinExistence type="predicted"/>
<dbReference type="InterPro" id="IPR022391">
    <property type="entry name" value="ICE_relaxase_PFGI-1"/>
</dbReference>
<dbReference type="InterPro" id="IPR011093">
    <property type="entry name" value="TraI_2_C"/>
</dbReference>
<dbReference type="Gene3D" id="1.10.3210.40">
    <property type="match status" value="1"/>
</dbReference>
<dbReference type="Gene3D" id="2.40.10.200">
    <property type="entry name" value="STY4665 C-terminal domain-like"/>
    <property type="match status" value="1"/>
</dbReference>
<dbReference type="InterPro" id="IPR011119">
    <property type="entry name" value="Unchr_helicase_relaxase_TraI"/>
</dbReference>
<dbReference type="SUPFAM" id="SSF46785">
    <property type="entry name" value="Winged helix' DNA-binding domain"/>
    <property type="match status" value="1"/>
</dbReference>
<protein>
    <submittedName>
        <fullName evidence="2">DNA-binding domain-containing protein</fullName>
    </submittedName>
</protein>
<dbReference type="NCBIfam" id="NF041494">
    <property type="entry name" value="MobH"/>
    <property type="match status" value="1"/>
</dbReference>
<dbReference type="Gene3D" id="1.10.10.10">
    <property type="entry name" value="Winged helix-like DNA-binding domain superfamily/Winged helix DNA-binding domain"/>
    <property type="match status" value="1"/>
</dbReference>
<dbReference type="InterPro" id="IPR036390">
    <property type="entry name" value="WH_DNA-bd_sf"/>
</dbReference>
<accession>A0AAN5RGT9</accession>
<evidence type="ECO:0000313" key="3">
    <source>
        <dbReference type="Proteomes" id="UP000856143"/>
    </source>
</evidence>
<reference evidence="2" key="2">
    <citation type="submission" date="2020-11" db="EMBL/GenBank/DDBJ databases">
        <authorList>
            <consortium name="NCBI Pathogen Detection Project"/>
        </authorList>
    </citation>
    <scope>NUCLEOTIDE SEQUENCE</scope>
    <source>
        <strain evidence="2">R404</strain>
    </source>
</reference>
<dbReference type="EMBL" id="DACSEO010000154">
    <property type="protein sequence ID" value="HAT1685158.1"/>
    <property type="molecule type" value="Genomic_DNA"/>
</dbReference>
<dbReference type="SMART" id="SM00471">
    <property type="entry name" value="HDc"/>
    <property type="match status" value="1"/>
</dbReference>
<organism evidence="2 3">
    <name type="scientific">Klebsiella oxytoca</name>
    <dbReference type="NCBI Taxonomy" id="571"/>
    <lineage>
        <taxon>Bacteria</taxon>
        <taxon>Pseudomonadati</taxon>
        <taxon>Pseudomonadota</taxon>
        <taxon>Gammaproteobacteria</taxon>
        <taxon>Enterobacterales</taxon>
        <taxon>Enterobacteriaceae</taxon>
        <taxon>Klebsiella/Raoultella group</taxon>
        <taxon>Klebsiella</taxon>
    </lineage>
</organism>
<gene>
    <name evidence="2" type="ORF">I8Y21_005992</name>
</gene>
<keyword evidence="2" id="KW-0238">DNA-binding</keyword>
<evidence type="ECO:0000313" key="2">
    <source>
        <dbReference type="EMBL" id="HAT1685158.1"/>
    </source>
</evidence>
<name>A0AAN5RGT9_KLEOX</name>
<dbReference type="AlphaFoldDB" id="A0AAN5RGT9"/>
<feature type="domain" description="HD/PDEase" evidence="1">
    <location>
        <begin position="95"/>
        <end position="255"/>
    </location>
</feature>
<dbReference type="Proteomes" id="UP000856143">
    <property type="component" value="Unassembled WGS sequence"/>
</dbReference>
<reference evidence="2" key="1">
    <citation type="journal article" date="2018" name="Genome Biol.">
        <title>SKESA: strategic k-mer extension for scrupulous assemblies.</title>
        <authorList>
            <person name="Souvorov A."/>
            <person name="Agarwala R."/>
            <person name="Lipman D.J."/>
        </authorList>
    </citation>
    <scope>NUCLEOTIDE SEQUENCE</scope>
    <source>
        <strain evidence="2">R404</strain>
    </source>
</reference>